<protein>
    <submittedName>
        <fullName evidence="3">MarR family transcriptional regulator</fullName>
    </submittedName>
</protein>
<dbReference type="PRINTS" id="PR00598">
    <property type="entry name" value="HTHMARR"/>
</dbReference>
<dbReference type="Proteomes" id="UP000831304">
    <property type="component" value="Chromosome"/>
</dbReference>
<keyword evidence="4" id="KW-1185">Reference proteome</keyword>
<dbReference type="RefSeq" id="WP_243567951.1">
    <property type="nucleotide sequence ID" value="NZ_BAAARD010000008.1"/>
</dbReference>
<dbReference type="InterPro" id="IPR036390">
    <property type="entry name" value="WH_DNA-bd_sf"/>
</dbReference>
<accession>A0ABY4APX2</accession>
<feature type="compositionally biased region" description="Basic and acidic residues" evidence="1">
    <location>
        <begin position="77"/>
        <end position="87"/>
    </location>
</feature>
<organism evidence="3 4">
    <name type="scientific">Agromyces soli</name>
    <dbReference type="NCBI Taxonomy" id="659012"/>
    <lineage>
        <taxon>Bacteria</taxon>
        <taxon>Bacillati</taxon>
        <taxon>Actinomycetota</taxon>
        <taxon>Actinomycetes</taxon>
        <taxon>Micrococcales</taxon>
        <taxon>Microbacteriaceae</taxon>
        <taxon>Agromyces</taxon>
    </lineage>
</organism>
<reference evidence="3 4" key="1">
    <citation type="submission" date="2022-03" db="EMBL/GenBank/DDBJ databases">
        <title>Agromyces sp. isolated from the gut of P. brevitarsis seulensis larvae.</title>
        <authorList>
            <person name="Won M."/>
            <person name="Kwon S.-W."/>
        </authorList>
    </citation>
    <scope>NUCLEOTIDE SEQUENCE [LARGE SCALE GENOMIC DNA]</scope>
    <source>
        <strain evidence="3 4">KACC 16215</strain>
    </source>
</reference>
<dbReference type="SUPFAM" id="SSF46785">
    <property type="entry name" value="Winged helix' DNA-binding domain"/>
    <property type="match status" value="1"/>
</dbReference>
<evidence type="ECO:0000259" key="2">
    <source>
        <dbReference type="PROSITE" id="PS50995"/>
    </source>
</evidence>
<dbReference type="EMBL" id="CP094533">
    <property type="protein sequence ID" value="UOE25040.1"/>
    <property type="molecule type" value="Genomic_DNA"/>
</dbReference>
<sequence length="139" mass="14978">MTSDFTALPTWVLSSAATRSHQVLHAALARAGVNGYEYRCLSVLAAAEQLSQTELGAAAALDARDVTHTVRALEDRGLVSRERDPGHGRRQLVSLSDEGRRAAERSADVIAEVQEAVFGGLTTQERSTLLALLERLARP</sequence>
<dbReference type="PROSITE" id="PS50995">
    <property type="entry name" value="HTH_MARR_2"/>
    <property type="match status" value="1"/>
</dbReference>
<dbReference type="InterPro" id="IPR000835">
    <property type="entry name" value="HTH_MarR-typ"/>
</dbReference>
<name>A0ABY4APX2_9MICO</name>
<dbReference type="SMART" id="SM00347">
    <property type="entry name" value="HTH_MARR"/>
    <property type="match status" value="1"/>
</dbReference>
<dbReference type="InterPro" id="IPR039422">
    <property type="entry name" value="MarR/SlyA-like"/>
</dbReference>
<evidence type="ECO:0000313" key="3">
    <source>
        <dbReference type="EMBL" id="UOE25040.1"/>
    </source>
</evidence>
<dbReference type="PANTHER" id="PTHR33164:SF43">
    <property type="entry name" value="HTH-TYPE TRANSCRIPTIONAL REPRESSOR YETL"/>
    <property type="match status" value="1"/>
</dbReference>
<dbReference type="Pfam" id="PF12802">
    <property type="entry name" value="MarR_2"/>
    <property type="match status" value="1"/>
</dbReference>
<dbReference type="InterPro" id="IPR036388">
    <property type="entry name" value="WH-like_DNA-bd_sf"/>
</dbReference>
<feature type="region of interest" description="Disordered" evidence="1">
    <location>
        <begin position="77"/>
        <end position="100"/>
    </location>
</feature>
<feature type="domain" description="HTH marR-type" evidence="2">
    <location>
        <begin position="1"/>
        <end position="138"/>
    </location>
</feature>
<evidence type="ECO:0000313" key="4">
    <source>
        <dbReference type="Proteomes" id="UP000831304"/>
    </source>
</evidence>
<dbReference type="PANTHER" id="PTHR33164">
    <property type="entry name" value="TRANSCRIPTIONAL REGULATOR, MARR FAMILY"/>
    <property type="match status" value="1"/>
</dbReference>
<proteinExistence type="predicted"/>
<evidence type="ECO:0000256" key="1">
    <source>
        <dbReference type="SAM" id="MobiDB-lite"/>
    </source>
</evidence>
<dbReference type="Gene3D" id="1.10.10.10">
    <property type="entry name" value="Winged helix-like DNA-binding domain superfamily/Winged helix DNA-binding domain"/>
    <property type="match status" value="1"/>
</dbReference>
<gene>
    <name evidence="3" type="ORF">MTP13_11830</name>
</gene>